<sequence>MKWLLVLVLLYASISCSSTHTVDRIDAEAIQVEIKELVENPDKYKNKLVKFSGYLIGSEYSQYDDAEMFILCLADEPMNGELTQRIIFPEVKFKLRVAEDGYNDAVLKQCYTLSQKAGKLGLPVGVVGVYAPGHPYFYYQKGVDVYLQELHIDARMLNTDYDDQSKFSHDAPGTFKKVYKGGKKVFEVIKGLIP</sequence>
<organism evidence="2 3">
    <name type="scientific">Lentisphaera profundi</name>
    <dbReference type="NCBI Taxonomy" id="1658616"/>
    <lineage>
        <taxon>Bacteria</taxon>
        <taxon>Pseudomonadati</taxon>
        <taxon>Lentisphaerota</taxon>
        <taxon>Lentisphaeria</taxon>
        <taxon>Lentisphaerales</taxon>
        <taxon>Lentisphaeraceae</taxon>
        <taxon>Lentisphaera</taxon>
    </lineage>
</organism>
<reference evidence="2 3" key="1">
    <citation type="submission" date="2023-02" db="EMBL/GenBank/DDBJ databases">
        <title>Genome sequence of Lentisphaera profundi SAORIC-696.</title>
        <authorList>
            <person name="Kim e."/>
            <person name="Cho J.-C."/>
            <person name="Choi A."/>
            <person name="Kang I."/>
        </authorList>
    </citation>
    <scope>NUCLEOTIDE SEQUENCE [LARGE SCALE GENOMIC DNA]</scope>
    <source>
        <strain evidence="2 3">SAORIC-696</strain>
    </source>
</reference>
<name>A0ABY7VPM4_9BACT</name>
<dbReference type="EMBL" id="CP117811">
    <property type="protein sequence ID" value="WDE96105.1"/>
    <property type="molecule type" value="Genomic_DNA"/>
</dbReference>
<proteinExistence type="predicted"/>
<accession>A0ABY7VPM4</accession>
<evidence type="ECO:0000313" key="3">
    <source>
        <dbReference type="Proteomes" id="UP001214250"/>
    </source>
</evidence>
<evidence type="ECO:0000313" key="2">
    <source>
        <dbReference type="EMBL" id="WDE96105.1"/>
    </source>
</evidence>
<keyword evidence="1" id="KW-0732">Signal</keyword>
<dbReference type="PROSITE" id="PS51257">
    <property type="entry name" value="PROKAR_LIPOPROTEIN"/>
    <property type="match status" value="1"/>
</dbReference>
<feature type="chain" id="PRO_5047509683" description="Lipoprotein" evidence="1">
    <location>
        <begin position="21"/>
        <end position="194"/>
    </location>
</feature>
<evidence type="ECO:0008006" key="4">
    <source>
        <dbReference type="Google" id="ProtNLM"/>
    </source>
</evidence>
<dbReference type="RefSeq" id="WP_274150141.1">
    <property type="nucleotide sequence ID" value="NZ_CP117811.1"/>
</dbReference>
<dbReference type="Proteomes" id="UP001214250">
    <property type="component" value="Chromosome 1"/>
</dbReference>
<protein>
    <recommendedName>
        <fullName evidence="4">Lipoprotein</fullName>
    </recommendedName>
</protein>
<keyword evidence="3" id="KW-1185">Reference proteome</keyword>
<gene>
    <name evidence="2" type="ORF">PQO03_10305</name>
</gene>
<evidence type="ECO:0000256" key="1">
    <source>
        <dbReference type="SAM" id="SignalP"/>
    </source>
</evidence>
<feature type="signal peptide" evidence="1">
    <location>
        <begin position="1"/>
        <end position="20"/>
    </location>
</feature>